<dbReference type="InterPro" id="IPR017853">
    <property type="entry name" value="GH"/>
</dbReference>
<protein>
    <recommendedName>
        <fullName evidence="4">lysozyme</fullName>
        <ecNumber evidence="4">3.2.1.17</ecNumber>
    </recommendedName>
</protein>
<feature type="region of interest" description="Disordered" evidence="12">
    <location>
        <begin position="27"/>
        <end position="46"/>
    </location>
</feature>
<dbReference type="GO" id="GO:0003796">
    <property type="term" value="F:lysozyme activity"/>
    <property type="evidence" value="ECO:0007669"/>
    <property type="project" value="UniProtKB-EC"/>
</dbReference>
<evidence type="ECO:0000256" key="4">
    <source>
        <dbReference type="ARBA" id="ARBA00012732"/>
    </source>
</evidence>
<dbReference type="GO" id="GO:0031640">
    <property type="term" value="P:killing of cells of another organism"/>
    <property type="evidence" value="ECO:0007669"/>
    <property type="project" value="UniProtKB-KW"/>
</dbReference>
<comment type="similarity">
    <text evidence="3">Belongs to the glycosyl hydrolase 25 family.</text>
</comment>
<gene>
    <name evidence="14" type="ORF">EV645_5038</name>
</gene>
<comment type="function">
    <text evidence="11">This enzyme has both lysozyme (acetylmuramidase) and diacetylmuramidase activities.</text>
</comment>
<dbReference type="EC" id="3.2.1.17" evidence="4"/>
<evidence type="ECO:0000256" key="6">
    <source>
        <dbReference type="ARBA" id="ARBA00022529"/>
    </source>
</evidence>
<keyword evidence="8" id="KW-0378">Hydrolase</keyword>
<dbReference type="GO" id="GO:0016998">
    <property type="term" value="P:cell wall macromolecule catabolic process"/>
    <property type="evidence" value="ECO:0007669"/>
    <property type="project" value="InterPro"/>
</dbReference>
<dbReference type="SUPFAM" id="SSF51445">
    <property type="entry name" value="(Trans)glycosidases"/>
    <property type="match status" value="1"/>
</dbReference>
<evidence type="ECO:0000256" key="9">
    <source>
        <dbReference type="ARBA" id="ARBA00023157"/>
    </source>
</evidence>
<name>A0A4Q7WUS2_9ACTN</name>
<dbReference type="Gene3D" id="3.20.20.80">
    <property type="entry name" value="Glycosidases"/>
    <property type="match status" value="1"/>
</dbReference>
<dbReference type="GO" id="GO:0005576">
    <property type="term" value="C:extracellular region"/>
    <property type="evidence" value="ECO:0007669"/>
    <property type="project" value="UniProtKB-SubCell"/>
</dbReference>
<evidence type="ECO:0000256" key="8">
    <source>
        <dbReference type="ARBA" id="ARBA00022801"/>
    </source>
</evidence>
<dbReference type="GO" id="GO:0042742">
    <property type="term" value="P:defense response to bacterium"/>
    <property type="evidence" value="ECO:0007669"/>
    <property type="project" value="UniProtKB-KW"/>
</dbReference>
<keyword evidence="9" id="KW-1015">Disulfide bond</keyword>
<keyword evidence="15" id="KW-1185">Reference proteome</keyword>
<evidence type="ECO:0000256" key="1">
    <source>
        <dbReference type="ARBA" id="ARBA00000632"/>
    </source>
</evidence>
<dbReference type="InterPro" id="IPR002053">
    <property type="entry name" value="Glyco_hydro_25"/>
</dbReference>
<dbReference type="PANTHER" id="PTHR34135">
    <property type="entry name" value="LYSOZYME"/>
    <property type="match status" value="1"/>
</dbReference>
<evidence type="ECO:0000256" key="7">
    <source>
        <dbReference type="ARBA" id="ARBA00022638"/>
    </source>
</evidence>
<evidence type="ECO:0000256" key="12">
    <source>
        <dbReference type="SAM" id="MobiDB-lite"/>
    </source>
</evidence>
<keyword evidence="5" id="KW-0964">Secreted</keyword>
<evidence type="ECO:0000313" key="14">
    <source>
        <dbReference type="EMBL" id="RZU14174.1"/>
    </source>
</evidence>
<dbReference type="FunFam" id="3.20.20.80:FF:000060">
    <property type="entry name" value="Lysozyme M1"/>
    <property type="match status" value="1"/>
</dbReference>
<evidence type="ECO:0000313" key="15">
    <source>
        <dbReference type="Proteomes" id="UP000292027"/>
    </source>
</evidence>
<dbReference type="SMART" id="SM00641">
    <property type="entry name" value="Glyco_25"/>
    <property type="match status" value="1"/>
</dbReference>
<evidence type="ECO:0000256" key="5">
    <source>
        <dbReference type="ARBA" id="ARBA00022525"/>
    </source>
</evidence>
<dbReference type="EMBL" id="SHKR01000013">
    <property type="protein sequence ID" value="RZU14174.1"/>
    <property type="molecule type" value="Genomic_DNA"/>
</dbReference>
<evidence type="ECO:0000256" key="3">
    <source>
        <dbReference type="ARBA" id="ARBA00010646"/>
    </source>
</evidence>
<feature type="chain" id="PRO_5020236558" description="lysozyme" evidence="13">
    <location>
        <begin position="26"/>
        <end position="281"/>
    </location>
</feature>
<dbReference type="PROSITE" id="PS51904">
    <property type="entry name" value="GLYCOSYL_HYDROL_F25_2"/>
    <property type="match status" value="1"/>
</dbReference>
<dbReference type="GO" id="GO:0009253">
    <property type="term" value="P:peptidoglycan catabolic process"/>
    <property type="evidence" value="ECO:0007669"/>
    <property type="project" value="InterPro"/>
</dbReference>
<dbReference type="Pfam" id="PF01183">
    <property type="entry name" value="Glyco_hydro_25"/>
    <property type="match status" value="1"/>
</dbReference>
<feature type="signal peptide" evidence="13">
    <location>
        <begin position="1"/>
        <end position="25"/>
    </location>
</feature>
<evidence type="ECO:0000256" key="10">
    <source>
        <dbReference type="ARBA" id="ARBA00023295"/>
    </source>
</evidence>
<evidence type="ECO:0000256" key="2">
    <source>
        <dbReference type="ARBA" id="ARBA00004613"/>
    </source>
</evidence>
<comment type="subcellular location">
    <subcellularLocation>
        <location evidence="2">Secreted</location>
    </subcellularLocation>
</comment>
<dbReference type="GO" id="GO:0016052">
    <property type="term" value="P:carbohydrate catabolic process"/>
    <property type="evidence" value="ECO:0007669"/>
    <property type="project" value="TreeGrafter"/>
</dbReference>
<keyword evidence="7" id="KW-0081">Bacteriolytic enzyme</keyword>
<reference evidence="14 15" key="1">
    <citation type="journal article" date="2015" name="Stand. Genomic Sci.">
        <title>Genomic Encyclopedia of Bacterial and Archaeal Type Strains, Phase III: the genomes of soil and plant-associated and newly described type strains.</title>
        <authorList>
            <person name="Whitman W.B."/>
            <person name="Woyke T."/>
            <person name="Klenk H.P."/>
            <person name="Zhou Y."/>
            <person name="Lilburn T.G."/>
            <person name="Beck B.J."/>
            <person name="De Vos P."/>
            <person name="Vandamme P."/>
            <person name="Eisen J.A."/>
            <person name="Garrity G."/>
            <person name="Hugenholtz P."/>
            <person name="Kyrpides N.C."/>
        </authorList>
    </citation>
    <scope>NUCLEOTIDE SEQUENCE [LARGE SCALE GENOMIC DNA]</scope>
    <source>
        <strain evidence="14 15">VKM Ac-2540</strain>
    </source>
</reference>
<accession>A0A4Q7WUS2</accession>
<dbReference type="CDD" id="cd06412">
    <property type="entry name" value="GH25_CH-type"/>
    <property type="match status" value="1"/>
</dbReference>
<proteinExistence type="inferred from homology"/>
<keyword evidence="10" id="KW-0326">Glycosidase</keyword>
<keyword evidence="6" id="KW-0929">Antimicrobial</keyword>
<dbReference type="AlphaFoldDB" id="A0A4Q7WUS2"/>
<keyword evidence="13" id="KW-0732">Signal</keyword>
<evidence type="ECO:0000256" key="13">
    <source>
        <dbReference type="SAM" id="SignalP"/>
    </source>
</evidence>
<feature type="compositionally biased region" description="Polar residues" evidence="12">
    <location>
        <begin position="27"/>
        <end position="39"/>
    </location>
</feature>
<sequence>MKSALFTGAAVTLGLLMASIGSAQASTIDSDGSTSSHQPTARARQHGIEKAGDAYMGWVQNNTMTSTAAPAVMAPDATVEGIDVSSHQGNVDWTAQWNAGKRFAYTKATEGNYYTNPYFAQQYNGSYNVGMIRGAYHFATPNDSSGANQATYFLAHGGGWSKDGKTLPGALDIEYNPYGATCYGLSAASMVAWIRDFANTYKARTGRDVPIYTNLDWWTRCTGNSTAFNSTNPLWVAKYASSPGTLPGGWPFHTIWQYSSTPIDQDRFNGDMSRLQALANG</sequence>
<organism evidence="14 15">
    <name type="scientific">Kribbella rubisoli</name>
    <dbReference type="NCBI Taxonomy" id="3075929"/>
    <lineage>
        <taxon>Bacteria</taxon>
        <taxon>Bacillati</taxon>
        <taxon>Actinomycetota</taxon>
        <taxon>Actinomycetes</taxon>
        <taxon>Propionibacteriales</taxon>
        <taxon>Kribbellaceae</taxon>
        <taxon>Kribbella</taxon>
    </lineage>
</organism>
<dbReference type="Proteomes" id="UP000292027">
    <property type="component" value="Unassembled WGS sequence"/>
</dbReference>
<comment type="catalytic activity">
    <reaction evidence="1">
        <text>Hydrolysis of (1-&gt;4)-beta-linkages between N-acetylmuramic acid and N-acetyl-D-glucosamine residues in a peptidoglycan and between N-acetyl-D-glucosamine residues in chitodextrins.</text>
        <dbReference type="EC" id="3.2.1.17"/>
    </reaction>
</comment>
<comment type="caution">
    <text evidence="14">The sequence shown here is derived from an EMBL/GenBank/DDBJ whole genome shotgun (WGS) entry which is preliminary data.</text>
</comment>
<dbReference type="InterPro" id="IPR018077">
    <property type="entry name" value="Glyco_hydro_fam25_subgr"/>
</dbReference>
<dbReference type="PANTHER" id="PTHR34135:SF2">
    <property type="entry name" value="LYSOZYME"/>
    <property type="match status" value="1"/>
</dbReference>
<evidence type="ECO:0000256" key="11">
    <source>
        <dbReference type="ARBA" id="ARBA00055588"/>
    </source>
</evidence>
<dbReference type="RefSeq" id="WP_242000629.1">
    <property type="nucleotide sequence ID" value="NZ_SHKR01000013.1"/>
</dbReference>